<name>A0A6M4IRA3_9BACT</name>
<dbReference type="InterPro" id="IPR054604">
    <property type="entry name" value="SbsC_Big-like"/>
</dbReference>
<sequence length="500" mass="50575">MQRVAYAVVMMVVMTACGGGGTDGPVAPPAPVLSTVTVAIAPSTVQLGQSASATAELRTSAGAVLTGRAVSWSSATPSVASVDANGVITSVAVGTATISATSEGKTGTATITVIPIPVASVSVTGVTTLTPGSASGFTALLRDAAGATLANRAVSWSSSDVSVAQVSAAGNVLAIAPGTTTISATSEGRTGSVVLTVRYNIATVVFNGATRVKVGDSYPYTITARLADGTVVTPPAIWGVTEAGRAVVNSNGMLMPLQAGTFTIQLLIDGGLWTTSITAYDWRAFTSGGSAFVSIEADIAVANRSGVNDRPELVVSCGTDGYFSLWVRTPHIVTQNGSVAYLFDGGAAQGATWRELSPDYRTLWHPGTNGSTKTFAAQIAASRQFGFGFGEFMGATKATIFRVTGLAPLVAPLYTMCPSNAIVAGAPGAGGKVAMPLAEGARVMAAYETARGVPRAARVSVDAAARAVAASSAADGSVLLRAWPVWTASTVETRQAKRVR</sequence>
<dbReference type="EMBL" id="CP053085">
    <property type="protein sequence ID" value="QJR36528.1"/>
    <property type="molecule type" value="Genomic_DNA"/>
</dbReference>
<keyword evidence="3" id="KW-1185">Reference proteome</keyword>
<feature type="domain" description="BIG2" evidence="1">
    <location>
        <begin position="34"/>
        <end position="112"/>
    </location>
</feature>
<proteinExistence type="predicted"/>
<evidence type="ECO:0000313" key="2">
    <source>
        <dbReference type="EMBL" id="QJR36528.1"/>
    </source>
</evidence>
<dbReference type="PROSITE" id="PS51257">
    <property type="entry name" value="PROKAR_LIPOPROTEIN"/>
    <property type="match status" value="1"/>
</dbReference>
<dbReference type="AlphaFoldDB" id="A0A6M4IRA3"/>
<accession>A0A6M4IRA3</accession>
<reference evidence="2 3" key="1">
    <citation type="submission" date="2020-05" db="EMBL/GenBank/DDBJ databases">
        <title>Complete genome sequence of Gemmatimonas greenlandica TET16.</title>
        <authorList>
            <person name="Zeng Y."/>
        </authorList>
    </citation>
    <scope>NUCLEOTIDE SEQUENCE [LARGE SCALE GENOMIC DNA]</scope>
    <source>
        <strain evidence="2 3">TET16</strain>
    </source>
</reference>
<dbReference type="Proteomes" id="UP000500938">
    <property type="component" value="Chromosome"/>
</dbReference>
<gene>
    <name evidence="2" type="ORF">HKW67_13945</name>
</gene>
<organism evidence="2 3">
    <name type="scientific">Gemmatimonas groenlandica</name>
    <dbReference type="NCBI Taxonomy" id="2732249"/>
    <lineage>
        <taxon>Bacteria</taxon>
        <taxon>Pseudomonadati</taxon>
        <taxon>Gemmatimonadota</taxon>
        <taxon>Gemmatimonadia</taxon>
        <taxon>Gemmatimonadales</taxon>
        <taxon>Gemmatimonadaceae</taxon>
        <taxon>Gemmatimonas</taxon>
    </lineage>
</organism>
<dbReference type="Pfam" id="PF02368">
    <property type="entry name" value="Big_2"/>
    <property type="match status" value="1"/>
</dbReference>
<dbReference type="InterPro" id="IPR008964">
    <property type="entry name" value="Invasin/intimin_cell_adhesion"/>
</dbReference>
<dbReference type="InterPro" id="IPR003343">
    <property type="entry name" value="Big_2"/>
</dbReference>
<protein>
    <recommendedName>
        <fullName evidence="1">BIG2 domain-containing protein</fullName>
    </recommendedName>
</protein>
<dbReference type="RefSeq" id="WP_171225960.1">
    <property type="nucleotide sequence ID" value="NZ_CP053085.1"/>
</dbReference>
<evidence type="ECO:0000313" key="3">
    <source>
        <dbReference type="Proteomes" id="UP000500938"/>
    </source>
</evidence>
<feature type="domain" description="BIG2" evidence="1">
    <location>
        <begin position="117"/>
        <end position="196"/>
    </location>
</feature>
<dbReference type="SUPFAM" id="SSF49373">
    <property type="entry name" value="Invasin/intimin cell-adhesion fragments"/>
    <property type="match status" value="2"/>
</dbReference>
<dbReference type="SMART" id="SM00635">
    <property type="entry name" value="BID_2"/>
    <property type="match status" value="2"/>
</dbReference>
<dbReference type="Gene3D" id="2.60.40.1080">
    <property type="match status" value="2"/>
</dbReference>
<dbReference type="KEGG" id="ggr:HKW67_13945"/>
<dbReference type="Pfam" id="PF22359">
    <property type="entry name" value="Big-like"/>
    <property type="match status" value="1"/>
</dbReference>
<evidence type="ECO:0000259" key="1">
    <source>
        <dbReference type="SMART" id="SM00635"/>
    </source>
</evidence>